<dbReference type="GO" id="GO:0006164">
    <property type="term" value="P:purine nucleotide biosynthetic process"/>
    <property type="evidence" value="ECO:0007669"/>
    <property type="project" value="UniProtKB-KW"/>
</dbReference>
<keyword evidence="8" id="KW-1185">Reference proteome</keyword>
<feature type="domain" description="ATP-grasp" evidence="6">
    <location>
        <begin position="124"/>
        <end position="308"/>
    </location>
</feature>
<keyword evidence="2 5" id="KW-0547">Nucleotide-binding</keyword>
<gene>
    <name evidence="7" type="ORF">ACFSBX_04175</name>
</gene>
<dbReference type="InterPro" id="IPR011761">
    <property type="entry name" value="ATP-grasp"/>
</dbReference>
<keyword evidence="3" id="KW-0658">Purine biosynthesis</keyword>
<dbReference type="InterPro" id="IPR003135">
    <property type="entry name" value="ATP-grasp_carboxylate-amine"/>
</dbReference>
<dbReference type="PANTHER" id="PTHR23132:SF14">
    <property type="entry name" value="ATP-GRASP DOMAIN-CONTAINING PROTEIN"/>
    <property type="match status" value="1"/>
</dbReference>
<accession>A0ABD6CJV5</accession>
<dbReference type="Proteomes" id="UP001597085">
    <property type="component" value="Unassembled WGS sequence"/>
</dbReference>
<evidence type="ECO:0000259" key="6">
    <source>
        <dbReference type="PROSITE" id="PS50975"/>
    </source>
</evidence>
<evidence type="ECO:0000256" key="5">
    <source>
        <dbReference type="PROSITE-ProRule" id="PRU00409"/>
    </source>
</evidence>
<dbReference type="PANTHER" id="PTHR23132">
    <property type="entry name" value="D-ALANINE--D-ALANINE LIGASE"/>
    <property type="match status" value="1"/>
</dbReference>
<sequence>MSDESAGRVLVLETHRRQGIVAVRTLGRHGLEVTAGSDERLNSGGFSRYASRRFQYPHPRLGETAFVDALERELTERQYDMLLPLTAVTVPSVVRNRERVEAHTTLPFLPFERLEVGLDKAYTFEAAREAGVPAPATLAPTTLDLDAVATEIGYPAVVKPRRAAGGFGVHVCESPDELERVFEEVRAQYGPSVIQEFVPNGGEVGVYTIYDCSSTLTGVTVQRRLRTNPPGGGASTLRETIAAPELVAVADRLFTSIDWKGVAMAEFRVDPRDGKPKLLEVNPRLWGSLALSVFAGVEFPYLLYQLATTGHCESSLTYRVGVQARNLTGDIGHLLAREDKARALREVLGRDDAPRTDDVLALADPLPGACHLFRAGSSLVASAVPLPR</sequence>
<evidence type="ECO:0000256" key="3">
    <source>
        <dbReference type="ARBA" id="ARBA00022755"/>
    </source>
</evidence>
<dbReference type="GO" id="GO:0005524">
    <property type="term" value="F:ATP binding"/>
    <property type="evidence" value="ECO:0007669"/>
    <property type="project" value="UniProtKB-UniRule"/>
</dbReference>
<comment type="cofactor">
    <cofactor evidence="1">
        <name>Mn(2+)</name>
        <dbReference type="ChEBI" id="CHEBI:29035"/>
    </cofactor>
</comment>
<evidence type="ECO:0000313" key="8">
    <source>
        <dbReference type="Proteomes" id="UP001597085"/>
    </source>
</evidence>
<dbReference type="SUPFAM" id="SSF56059">
    <property type="entry name" value="Glutathione synthetase ATP-binding domain-like"/>
    <property type="match status" value="1"/>
</dbReference>
<comment type="caution">
    <text evidence="7">The sequence shown here is derived from an EMBL/GenBank/DDBJ whole genome shotgun (WGS) entry which is preliminary data.</text>
</comment>
<dbReference type="Gene3D" id="3.30.470.20">
    <property type="entry name" value="ATP-grasp fold, B domain"/>
    <property type="match status" value="1"/>
</dbReference>
<keyword evidence="4 5" id="KW-0067">ATP-binding</keyword>
<reference evidence="7 8" key="1">
    <citation type="journal article" date="2019" name="Int. J. Syst. Evol. Microbiol.">
        <title>The Global Catalogue of Microorganisms (GCM) 10K type strain sequencing project: providing services to taxonomists for standard genome sequencing and annotation.</title>
        <authorList>
            <consortium name="The Broad Institute Genomics Platform"/>
            <consortium name="The Broad Institute Genome Sequencing Center for Infectious Disease"/>
            <person name="Wu L."/>
            <person name="Ma J."/>
        </authorList>
    </citation>
    <scope>NUCLEOTIDE SEQUENCE [LARGE SCALE GENOMIC DNA]</scope>
    <source>
        <strain evidence="7 8">CGMCC 1.12121</strain>
    </source>
</reference>
<dbReference type="RefSeq" id="WP_256420151.1">
    <property type="nucleotide sequence ID" value="NZ_JANHDI010000001.1"/>
</dbReference>
<name>A0ABD6CJV5_9EURY</name>
<evidence type="ECO:0000256" key="1">
    <source>
        <dbReference type="ARBA" id="ARBA00001936"/>
    </source>
</evidence>
<dbReference type="AlphaFoldDB" id="A0ABD6CJV5"/>
<dbReference type="Gene3D" id="3.30.1490.20">
    <property type="entry name" value="ATP-grasp fold, A domain"/>
    <property type="match status" value="1"/>
</dbReference>
<dbReference type="EMBL" id="JBHUDK010000003">
    <property type="protein sequence ID" value="MFD1598149.1"/>
    <property type="molecule type" value="Genomic_DNA"/>
</dbReference>
<dbReference type="Pfam" id="PF15632">
    <property type="entry name" value="ATPgrasp_Ter"/>
    <property type="match status" value="1"/>
</dbReference>
<organism evidence="7 8">
    <name type="scientific">Halobellus rarus</name>
    <dbReference type="NCBI Taxonomy" id="1126237"/>
    <lineage>
        <taxon>Archaea</taxon>
        <taxon>Methanobacteriati</taxon>
        <taxon>Methanobacteriota</taxon>
        <taxon>Stenosarchaea group</taxon>
        <taxon>Halobacteria</taxon>
        <taxon>Halobacteriales</taxon>
        <taxon>Haloferacaceae</taxon>
        <taxon>Halobellus</taxon>
    </lineage>
</organism>
<dbReference type="InterPro" id="IPR013815">
    <property type="entry name" value="ATP_grasp_subdomain_1"/>
</dbReference>
<dbReference type="PROSITE" id="PS50975">
    <property type="entry name" value="ATP_GRASP"/>
    <property type="match status" value="1"/>
</dbReference>
<evidence type="ECO:0000256" key="2">
    <source>
        <dbReference type="ARBA" id="ARBA00022741"/>
    </source>
</evidence>
<evidence type="ECO:0000256" key="4">
    <source>
        <dbReference type="ARBA" id="ARBA00022840"/>
    </source>
</evidence>
<dbReference type="PROSITE" id="PS00867">
    <property type="entry name" value="CPSASE_2"/>
    <property type="match status" value="1"/>
</dbReference>
<proteinExistence type="predicted"/>
<dbReference type="Pfam" id="PF02222">
    <property type="entry name" value="ATP-grasp"/>
    <property type="match status" value="1"/>
</dbReference>
<protein>
    <submittedName>
        <fullName evidence="7">ATP-grasp domain-containing protein</fullName>
    </submittedName>
</protein>
<dbReference type="InterPro" id="IPR005479">
    <property type="entry name" value="CPAse_ATP-bd"/>
</dbReference>
<evidence type="ECO:0000313" key="7">
    <source>
        <dbReference type="EMBL" id="MFD1598149.1"/>
    </source>
</evidence>